<dbReference type="RefSeq" id="WP_248344493.1">
    <property type="nucleotide sequence ID" value="NZ_AP025592.1"/>
</dbReference>
<dbReference type="CDD" id="cd16926">
    <property type="entry name" value="HATPase_MutL-MLH-PMS-like"/>
    <property type="match status" value="1"/>
</dbReference>
<dbReference type="InterPro" id="IPR036890">
    <property type="entry name" value="HATPase_C_sf"/>
</dbReference>
<dbReference type="EMBL" id="AP025592">
    <property type="protein sequence ID" value="BDG07660.1"/>
    <property type="molecule type" value="Genomic_DNA"/>
</dbReference>
<dbReference type="InterPro" id="IPR020667">
    <property type="entry name" value="DNA_mismatch_repair_MutL"/>
</dbReference>
<dbReference type="Proteomes" id="UP001162734">
    <property type="component" value="Chromosome"/>
</dbReference>
<dbReference type="InterPro" id="IPR013507">
    <property type="entry name" value="DNA_mismatch_S5_2-like"/>
</dbReference>
<dbReference type="Pfam" id="PF01119">
    <property type="entry name" value="DNA_mis_repair"/>
    <property type="match status" value="1"/>
</dbReference>
<dbReference type="SUPFAM" id="SSF54211">
    <property type="entry name" value="Ribosomal protein S5 domain 2-like"/>
    <property type="match status" value="1"/>
</dbReference>
<dbReference type="CDD" id="cd00782">
    <property type="entry name" value="MutL_Trans"/>
    <property type="match status" value="1"/>
</dbReference>
<dbReference type="HAMAP" id="MF_00149">
    <property type="entry name" value="DNA_mis_repair"/>
    <property type="match status" value="1"/>
</dbReference>
<evidence type="ECO:0000256" key="5">
    <source>
        <dbReference type="HAMAP-Rule" id="MF_00149"/>
    </source>
</evidence>
<keyword evidence="4 5" id="KW-0234">DNA repair</keyword>
<dbReference type="Gene3D" id="3.30.565.10">
    <property type="entry name" value="Histidine kinase-like ATPase, C-terminal domain"/>
    <property type="match status" value="1"/>
</dbReference>
<dbReference type="SUPFAM" id="SSF55874">
    <property type="entry name" value="ATPase domain of HSP90 chaperone/DNA topoisomerase II/histidine kinase"/>
    <property type="match status" value="1"/>
</dbReference>
<protein>
    <recommendedName>
        <fullName evidence="2 5">DNA mismatch repair protein MutL</fullName>
    </recommendedName>
</protein>
<keyword evidence="3 5" id="KW-0227">DNA damage</keyword>
<proteinExistence type="inferred from homology"/>
<evidence type="ECO:0000259" key="6">
    <source>
        <dbReference type="SMART" id="SM00853"/>
    </source>
</evidence>
<evidence type="ECO:0000256" key="4">
    <source>
        <dbReference type="ARBA" id="ARBA00023204"/>
    </source>
</evidence>
<dbReference type="SMART" id="SM00853">
    <property type="entry name" value="MutL_C"/>
    <property type="match status" value="1"/>
</dbReference>
<dbReference type="Gene3D" id="3.30.1540.20">
    <property type="entry name" value="MutL, C-terminal domain, dimerisation subdomain"/>
    <property type="match status" value="1"/>
</dbReference>
<accession>A0ABN6N532</accession>
<reference evidence="9" key="1">
    <citation type="journal article" date="2022" name="Int. J. Syst. Evol. Microbiol.">
        <title>Anaeromyxobacter oryzae sp. nov., Anaeromyxobacter diazotrophicus sp. nov. and Anaeromyxobacter paludicola sp. nov., isolated from paddy soils.</title>
        <authorList>
            <person name="Itoh H."/>
            <person name="Xu Z."/>
            <person name="Mise K."/>
            <person name="Masuda Y."/>
            <person name="Ushijima N."/>
            <person name="Hayakawa C."/>
            <person name="Shiratori Y."/>
            <person name="Senoo K."/>
        </authorList>
    </citation>
    <scope>NUCLEOTIDE SEQUENCE [LARGE SCALE GENOMIC DNA]</scope>
    <source>
        <strain evidence="9">Red630</strain>
    </source>
</reference>
<gene>
    <name evidence="5 8" type="primary">mutL</name>
    <name evidence="8" type="ORF">AMPC_07730</name>
</gene>
<dbReference type="Gene3D" id="3.30.1370.100">
    <property type="entry name" value="MutL, C-terminal domain, regulatory subdomain"/>
    <property type="match status" value="1"/>
</dbReference>
<comment type="function">
    <text evidence="5">This protein is involved in the repair of mismatches in DNA. It is required for dam-dependent methyl-directed DNA mismatch repair. May act as a 'molecular matchmaker', a protein that promotes the formation of a stable complex between two or more DNA-binding proteins in an ATP-dependent manner without itself being part of a final effector complex.</text>
</comment>
<dbReference type="InterPro" id="IPR037198">
    <property type="entry name" value="MutL_C_sf"/>
</dbReference>
<feature type="domain" description="DNA mismatch repair protein S5" evidence="7">
    <location>
        <begin position="209"/>
        <end position="327"/>
    </location>
</feature>
<evidence type="ECO:0000313" key="8">
    <source>
        <dbReference type="EMBL" id="BDG07660.1"/>
    </source>
</evidence>
<organism evidence="8 9">
    <name type="scientific">Anaeromyxobacter paludicola</name>
    <dbReference type="NCBI Taxonomy" id="2918171"/>
    <lineage>
        <taxon>Bacteria</taxon>
        <taxon>Pseudomonadati</taxon>
        <taxon>Myxococcota</taxon>
        <taxon>Myxococcia</taxon>
        <taxon>Myxococcales</taxon>
        <taxon>Cystobacterineae</taxon>
        <taxon>Anaeromyxobacteraceae</taxon>
        <taxon>Anaeromyxobacter</taxon>
    </lineage>
</organism>
<dbReference type="SMART" id="SM01340">
    <property type="entry name" value="DNA_mis_repair"/>
    <property type="match status" value="1"/>
</dbReference>
<dbReference type="Pfam" id="PF08676">
    <property type="entry name" value="MutL_C"/>
    <property type="match status" value="1"/>
</dbReference>
<dbReference type="InterPro" id="IPR042121">
    <property type="entry name" value="MutL_C_regsub"/>
</dbReference>
<dbReference type="InterPro" id="IPR038973">
    <property type="entry name" value="MutL/Mlh/Pms-like"/>
</dbReference>
<dbReference type="InterPro" id="IPR042120">
    <property type="entry name" value="MutL_C_dimsub"/>
</dbReference>
<comment type="similarity">
    <text evidence="1 5">Belongs to the DNA mismatch repair MutL/HexB family.</text>
</comment>
<name>A0ABN6N532_9BACT</name>
<sequence>MPRIAVLPPGLVNQIAAGEVVERPASVLKELCENALDAGARSVQVEIEDGGLSLVRVADDGSGMDREDALLSLERHATSKLRDQEGLAAIATMGFRGEAIPAIASVSRMRIDTCAGDDGAGTRLVLEGGALVETTAVARRRGTTLEVRDLFFNTPARRKFMRAPASESGHASEALLRLALARPDVGFTLRSAGRIAFSSPPDASPRDRALAALGREAARHLVELDGERAGVRVRGLVTSPDHSEATSRAFYLFVNGRYVRDRSAAHAVLRAFAGTLPPGRHPAAILFLDLPPGRVDVNVHPQKLEVRFAEPREAQDALFHVVADALRTAPWLRHRAPAGPAALPGVPGSPGSGLEELVLPAAGEEVAEVLQAARALGAERSFGAPAEAAAGPNHAFRFDPPPAAVPGEAAAPAGYFASLRYIGQHARTYLLCEAPGGTLVVIDQHASHERQLFHQLLEAHRARAIPVQPLLIPQIVTLPAPLARALEGAAEEVRALGLDLEPFGGDAFAVKGAPAQLAGADLPSLLRDLAQQLETVGKGTAVDLAFHDLLATMACHSAVRAHEDLTREEARALLDGLDAVSFKARCPHGRPVVFELTPADLERRVGRR</sequence>
<evidence type="ECO:0000256" key="1">
    <source>
        <dbReference type="ARBA" id="ARBA00006082"/>
    </source>
</evidence>
<dbReference type="Pfam" id="PF13589">
    <property type="entry name" value="HATPase_c_3"/>
    <property type="match status" value="1"/>
</dbReference>
<dbReference type="InterPro" id="IPR014721">
    <property type="entry name" value="Ribsml_uS5_D2-typ_fold_subgr"/>
</dbReference>
<evidence type="ECO:0000256" key="3">
    <source>
        <dbReference type="ARBA" id="ARBA00022763"/>
    </source>
</evidence>
<dbReference type="PANTHER" id="PTHR10073:SF12">
    <property type="entry name" value="DNA MISMATCH REPAIR PROTEIN MLH1"/>
    <property type="match status" value="1"/>
</dbReference>
<keyword evidence="9" id="KW-1185">Reference proteome</keyword>
<evidence type="ECO:0000313" key="9">
    <source>
        <dbReference type="Proteomes" id="UP001162734"/>
    </source>
</evidence>
<dbReference type="SUPFAM" id="SSF118116">
    <property type="entry name" value="DNA mismatch repair protein MutL"/>
    <property type="match status" value="1"/>
</dbReference>
<dbReference type="InterPro" id="IPR014790">
    <property type="entry name" value="MutL_C"/>
</dbReference>
<dbReference type="Gene3D" id="3.30.230.10">
    <property type="match status" value="1"/>
</dbReference>
<feature type="domain" description="MutL C-terminal dimerisation" evidence="6">
    <location>
        <begin position="421"/>
        <end position="565"/>
    </location>
</feature>
<dbReference type="PANTHER" id="PTHR10073">
    <property type="entry name" value="DNA MISMATCH REPAIR PROTEIN MLH, PMS, MUTL"/>
    <property type="match status" value="1"/>
</dbReference>
<evidence type="ECO:0000256" key="2">
    <source>
        <dbReference type="ARBA" id="ARBA00021975"/>
    </source>
</evidence>
<dbReference type="InterPro" id="IPR002099">
    <property type="entry name" value="MutL/Mlh/PMS"/>
</dbReference>
<dbReference type="InterPro" id="IPR020568">
    <property type="entry name" value="Ribosomal_Su5_D2-typ_SF"/>
</dbReference>
<evidence type="ECO:0000259" key="7">
    <source>
        <dbReference type="SMART" id="SM01340"/>
    </source>
</evidence>
<dbReference type="NCBIfam" id="TIGR00585">
    <property type="entry name" value="mutl"/>
    <property type="match status" value="1"/>
</dbReference>